<comment type="caution">
    <text evidence="2">The sequence shown here is derived from an EMBL/GenBank/DDBJ whole genome shotgun (WGS) entry which is preliminary data.</text>
</comment>
<dbReference type="PANTHER" id="PTHR34047:SF8">
    <property type="entry name" value="PROTEIN YKFC"/>
    <property type="match status" value="1"/>
</dbReference>
<dbReference type="Proteomes" id="UP000008363">
    <property type="component" value="Unassembled WGS sequence"/>
</dbReference>
<dbReference type="Pfam" id="PF08388">
    <property type="entry name" value="GIIM"/>
    <property type="match status" value="1"/>
</dbReference>
<dbReference type="GO" id="GO:0003964">
    <property type="term" value="F:RNA-directed DNA polymerase activity"/>
    <property type="evidence" value="ECO:0007669"/>
    <property type="project" value="UniProtKB-KW"/>
</dbReference>
<gene>
    <name evidence="2" type="ORF">GORHZ_006_00350</name>
</gene>
<dbReference type="EMBL" id="BAHC01000006">
    <property type="protein sequence ID" value="GAB88166.1"/>
    <property type="molecule type" value="Genomic_DNA"/>
</dbReference>
<dbReference type="STRING" id="1108045.GORHZ_006_00350"/>
<dbReference type="InterPro" id="IPR043502">
    <property type="entry name" value="DNA/RNA_pol_sf"/>
</dbReference>
<proteinExistence type="predicted"/>
<reference evidence="2 3" key="1">
    <citation type="submission" date="2012-08" db="EMBL/GenBank/DDBJ databases">
        <title>Whole genome shotgun sequence of Gordonia rhizosphera NBRC 16068.</title>
        <authorList>
            <person name="Takarada H."/>
            <person name="Isaki S."/>
            <person name="Hosoyama A."/>
            <person name="Tsuchikane K."/>
            <person name="Katsumata H."/>
            <person name="Baba S."/>
            <person name="Ohji S."/>
            <person name="Yamazaki S."/>
            <person name="Fujita N."/>
        </authorList>
    </citation>
    <scope>NUCLEOTIDE SEQUENCE [LARGE SCALE GENOMIC DNA]</scope>
    <source>
        <strain evidence="2 3">NBRC 16068</strain>
    </source>
</reference>
<dbReference type="Pfam" id="PF00078">
    <property type="entry name" value="RVT_1"/>
    <property type="match status" value="1"/>
</dbReference>
<dbReference type="InterPro" id="IPR051083">
    <property type="entry name" value="GrpII_Intron_Splice-Mob/Def"/>
</dbReference>
<protein>
    <submittedName>
        <fullName evidence="2">Putative RNA-directed DNA polymerase</fullName>
    </submittedName>
</protein>
<name>K6W369_9ACTN</name>
<keyword evidence="2" id="KW-0695">RNA-directed DNA polymerase</keyword>
<dbReference type="CDD" id="cd01651">
    <property type="entry name" value="RT_G2_intron"/>
    <property type="match status" value="1"/>
</dbReference>
<dbReference type="AlphaFoldDB" id="K6W369"/>
<accession>K6W369</accession>
<dbReference type="NCBIfam" id="TIGR04416">
    <property type="entry name" value="group_II_RT_mat"/>
    <property type="match status" value="1"/>
</dbReference>
<keyword evidence="2" id="KW-0808">Transferase</keyword>
<dbReference type="InterPro" id="IPR030931">
    <property type="entry name" value="Group_II_RT_mat"/>
</dbReference>
<evidence type="ECO:0000313" key="2">
    <source>
        <dbReference type="EMBL" id="GAB88166.1"/>
    </source>
</evidence>
<sequence>MGKGHSEERSTDMVMPQDASVNIGAWTGTPAEAADRVVGIQTKLHRWATADAGRRFDDLFNLVCDPAFLLTAWTRVRTNTGARSAGIDRRVASQIEALSGGVEAFLNDLRKQVRSGTFAPLPVRRVMIPKASGKLRALGIPTVADRVVQAALKLVLEPIFEAGFSSSSYGFRPGRRAHDAIEDIRMHAHNGYVRVFEGDIHACFDEISHTALLGRVRDRIKDKRIVALVRSFLKAGVLASDGFVRDTPAGTPQGGILSPLLANIALSVLDEHFDAKWVAQGDTASARWWHRKKGGASYRLVRYADDFVVLVHGTDSHLHAVRDEIEDVLATMGLQLAVDKTHTVHIDQGFDFLGFRIQRHTQWGSNRRYVYSYPSHKAMLSVKAKIKALTNRQITERDPMLVILELNRVTRGWANYFRTGASKRAFRDIDRYLWWRAWRWLCAKHPQRGAHWIKRTYYVDDPWWPSAEGWLLDHPARIRIQRHAYRGNQIPTPWTA</sequence>
<evidence type="ECO:0000313" key="3">
    <source>
        <dbReference type="Proteomes" id="UP000008363"/>
    </source>
</evidence>
<keyword evidence="3" id="KW-1185">Reference proteome</keyword>
<dbReference type="InterPro" id="IPR013597">
    <property type="entry name" value="Mat_intron_G2"/>
</dbReference>
<feature type="domain" description="Reverse transcriptase" evidence="1">
    <location>
        <begin position="109"/>
        <end position="357"/>
    </location>
</feature>
<dbReference type="SUPFAM" id="SSF56672">
    <property type="entry name" value="DNA/RNA polymerases"/>
    <property type="match status" value="1"/>
</dbReference>
<dbReference type="PANTHER" id="PTHR34047">
    <property type="entry name" value="NUCLEAR INTRON MATURASE 1, MITOCHONDRIAL-RELATED"/>
    <property type="match status" value="1"/>
</dbReference>
<organism evidence="2 3">
    <name type="scientific">Gordonia rhizosphera NBRC 16068</name>
    <dbReference type="NCBI Taxonomy" id="1108045"/>
    <lineage>
        <taxon>Bacteria</taxon>
        <taxon>Bacillati</taxon>
        <taxon>Actinomycetota</taxon>
        <taxon>Actinomycetes</taxon>
        <taxon>Mycobacteriales</taxon>
        <taxon>Gordoniaceae</taxon>
        <taxon>Gordonia</taxon>
    </lineage>
</organism>
<keyword evidence="2" id="KW-0548">Nucleotidyltransferase</keyword>
<dbReference type="InterPro" id="IPR000477">
    <property type="entry name" value="RT_dom"/>
</dbReference>
<evidence type="ECO:0000259" key="1">
    <source>
        <dbReference type="PROSITE" id="PS50878"/>
    </source>
</evidence>
<dbReference type="PROSITE" id="PS50878">
    <property type="entry name" value="RT_POL"/>
    <property type="match status" value="1"/>
</dbReference>
<dbReference type="eggNOG" id="COG3344">
    <property type="taxonomic scope" value="Bacteria"/>
</dbReference>